<dbReference type="AlphaFoldDB" id="A0A0B2WKL9"/>
<dbReference type="HOGENOM" id="CLU_1626862_0_0_1"/>
<evidence type="ECO:0000313" key="2">
    <source>
        <dbReference type="EMBL" id="KHN94483.1"/>
    </source>
</evidence>
<reference evidence="2 3" key="1">
    <citation type="journal article" date="2014" name="Proc. Natl. Acad. Sci. U.S.A.">
        <title>Trajectory and genomic determinants of fungal-pathogen speciation and host adaptation.</title>
        <authorList>
            <person name="Hu X."/>
            <person name="Xiao G."/>
            <person name="Zheng P."/>
            <person name="Shang Y."/>
            <person name="Su Y."/>
            <person name="Zhang X."/>
            <person name="Liu X."/>
            <person name="Zhan S."/>
            <person name="St Leger R.J."/>
            <person name="Wang C."/>
        </authorList>
    </citation>
    <scope>NUCLEOTIDE SEQUENCE [LARGE SCALE GENOMIC DNA]</scope>
    <source>
        <strain evidence="2 3">ARSEF 1941</strain>
    </source>
</reference>
<comment type="caution">
    <text evidence="2">The sequence shown here is derived from an EMBL/GenBank/DDBJ whole genome shotgun (WGS) entry which is preliminary data.</text>
</comment>
<feature type="compositionally biased region" description="Basic and acidic residues" evidence="1">
    <location>
        <begin position="10"/>
        <end position="28"/>
    </location>
</feature>
<dbReference type="RefSeq" id="XP_040675549.1">
    <property type="nucleotide sequence ID" value="XM_040826469.1"/>
</dbReference>
<keyword evidence="3" id="KW-1185">Reference proteome</keyword>
<accession>A0A0B2WKL9</accession>
<evidence type="ECO:0000256" key="1">
    <source>
        <dbReference type="SAM" id="MobiDB-lite"/>
    </source>
</evidence>
<name>A0A0B2WKL9_METAS</name>
<organism evidence="2 3">
    <name type="scientific">Metarhizium album (strain ARSEF 1941)</name>
    <dbReference type="NCBI Taxonomy" id="1081103"/>
    <lineage>
        <taxon>Eukaryota</taxon>
        <taxon>Fungi</taxon>
        <taxon>Dikarya</taxon>
        <taxon>Ascomycota</taxon>
        <taxon>Pezizomycotina</taxon>
        <taxon>Sordariomycetes</taxon>
        <taxon>Hypocreomycetidae</taxon>
        <taxon>Hypocreales</taxon>
        <taxon>Clavicipitaceae</taxon>
        <taxon>Metarhizium</taxon>
    </lineage>
</organism>
<protein>
    <submittedName>
        <fullName evidence="2">Uncharacterized protein</fullName>
    </submittedName>
</protein>
<dbReference type="GeneID" id="63742126"/>
<proteinExistence type="predicted"/>
<dbReference type="Proteomes" id="UP000030816">
    <property type="component" value="Unassembled WGS sequence"/>
</dbReference>
<dbReference type="EMBL" id="AZHE01000034">
    <property type="protein sequence ID" value="KHN94483.1"/>
    <property type="molecule type" value="Genomic_DNA"/>
</dbReference>
<gene>
    <name evidence="2" type="ORF">MAM_07671</name>
</gene>
<evidence type="ECO:0000313" key="3">
    <source>
        <dbReference type="Proteomes" id="UP000030816"/>
    </source>
</evidence>
<feature type="region of interest" description="Disordered" evidence="1">
    <location>
        <begin position="1"/>
        <end position="42"/>
    </location>
</feature>
<sequence length="178" mass="19125">MAEAASALCDHLDDQQQRVDGAGRHERQPSPSPTGSPELSAVTPEPHVLRDIPCEGCIRAAIAGKGQGRCYEVTKGRSRRCRSCKVGNHTCRPCHSVLVPIAKRMLLALDVDSKMYDRCRKALRLQLDLLAESNSVYEGFESSDAGAGVATRGSSAAAERKRASVKAAVENLVEAILL</sequence>
<dbReference type="OrthoDB" id="4960997at2759"/>